<keyword evidence="3" id="KW-1185">Reference proteome</keyword>
<dbReference type="Proteomes" id="UP000008648">
    <property type="component" value="Segment"/>
</dbReference>
<feature type="compositionally biased region" description="Polar residues" evidence="1">
    <location>
        <begin position="48"/>
        <end position="72"/>
    </location>
</feature>
<dbReference type="KEGG" id="vg:14297543"/>
<evidence type="ECO:0000313" key="3">
    <source>
        <dbReference type="Proteomes" id="UP000008648"/>
    </source>
</evidence>
<dbReference type="RefSeq" id="YP_007238017.1">
    <property type="nucleotide sequence ID" value="NC_019932.1"/>
</dbReference>
<name>F1BUP6_9CAUD</name>
<proteinExistence type="predicted"/>
<sequence>MLTAALISAVWMPVAVSAPVSGSYSITAPSGNDQCRASADADGAGLLSENTPGSTKPVSSSPPRQRTSTCSPTDGALHERERPARAVSQCSQSVVLFPVSTRQSPSSRLTAATVPMRIRLRSRRRISLICSFMALVLRRTAGATINRRPLINHRTGYSARRLMISISIACISASFRPSSGRASYNTSFTLRAGRSRSP</sequence>
<dbReference type="EMBL" id="HQ110084">
    <property type="protein sequence ID" value="ADX32422.1"/>
    <property type="molecule type" value="Genomic_DNA"/>
</dbReference>
<accession>F1BUP6</accession>
<evidence type="ECO:0000256" key="1">
    <source>
        <dbReference type="SAM" id="MobiDB-lite"/>
    </source>
</evidence>
<reference evidence="2 3" key="1">
    <citation type="submission" date="2010-08" db="EMBL/GenBank/DDBJ databases">
        <title>Genomic sequence of temperate phage ENT90 isolated from Erwinia amylovora.</title>
        <authorList>
            <person name="Lee Y.-D."/>
            <person name="Park J.-H."/>
        </authorList>
    </citation>
    <scope>NUCLEOTIDE SEQUENCE [LARGE SCALE GENOMIC DNA]</scope>
</reference>
<dbReference type="GeneID" id="14297543"/>
<organism evidence="2 3">
    <name type="scientific">Erwinia phage ENT90</name>
    <dbReference type="NCBI Taxonomy" id="947843"/>
    <lineage>
        <taxon>Viruses</taxon>
        <taxon>Duplodnaviria</taxon>
        <taxon>Heunggongvirae</taxon>
        <taxon>Uroviricota</taxon>
        <taxon>Caudoviricetes</taxon>
        <taxon>Peduoviridae</taxon>
        <taxon>Entnonagintavirus</taxon>
        <taxon>Entnonagintavirus ENT90</taxon>
    </lineage>
</organism>
<feature type="region of interest" description="Disordered" evidence="1">
    <location>
        <begin position="34"/>
        <end position="85"/>
    </location>
</feature>
<evidence type="ECO:0000313" key="2">
    <source>
        <dbReference type="EMBL" id="ADX32422.1"/>
    </source>
</evidence>
<protein>
    <submittedName>
        <fullName evidence="2">Uncharacterized protein</fullName>
    </submittedName>
</protein>